<protein>
    <submittedName>
        <fullName evidence="1">Uncharacterized protein</fullName>
    </submittedName>
</protein>
<organism evidence="1">
    <name type="scientific">Ensete ventricosum</name>
    <name type="common">Abyssinian banana</name>
    <name type="synonym">Musa ensete</name>
    <dbReference type="NCBI Taxonomy" id="4639"/>
    <lineage>
        <taxon>Eukaryota</taxon>
        <taxon>Viridiplantae</taxon>
        <taxon>Streptophyta</taxon>
        <taxon>Embryophyta</taxon>
        <taxon>Tracheophyta</taxon>
        <taxon>Spermatophyta</taxon>
        <taxon>Magnoliopsida</taxon>
        <taxon>Liliopsida</taxon>
        <taxon>Zingiberales</taxon>
        <taxon>Musaceae</taxon>
        <taxon>Ensete</taxon>
    </lineage>
</organism>
<accession>A0A445MGY2</accession>
<proteinExistence type="predicted"/>
<name>A0A445MGY2_ENSVE</name>
<sequence>MAVDFGGGDAAMAGAIGRSEGQREKHCGRNGNLEIRNLKRLVSLYLLIFFSLDDMDDIKQFELTENNHILQELHLNADLLDLSIVAYAIDVLPDSITTVVGCLSGMQNNCIGEKNTRYFMAFLLWKQVRHLSVPCQTFKWRDYISWKRKLNEAKASAAALKAGIQTINEEAKAPESKWRAFFRRSPLQNDDAIAKNNLYDQGIISNICEIVFPLSERKSFFHRKST</sequence>
<dbReference type="Proteomes" id="UP000290560">
    <property type="component" value="Unassembled WGS sequence"/>
</dbReference>
<evidence type="ECO:0000313" key="1">
    <source>
        <dbReference type="EMBL" id="RZR73451.1"/>
    </source>
</evidence>
<gene>
    <name evidence="1" type="ORF">BHM03_00024496</name>
</gene>
<reference evidence="1" key="1">
    <citation type="journal article" date="2018" name="Data Brief">
        <title>Genome sequence data from 17 accessions of Ensete ventricosum, a staple food crop for millions in Ethiopia.</title>
        <authorList>
            <person name="Yemataw Z."/>
            <person name="Muzemil S."/>
            <person name="Ambachew D."/>
            <person name="Tripathi L."/>
            <person name="Tesfaye K."/>
            <person name="Chala A."/>
            <person name="Farbos A."/>
            <person name="O'Neill P."/>
            <person name="Moore K."/>
            <person name="Grant M."/>
            <person name="Studholme D.J."/>
        </authorList>
    </citation>
    <scope>NUCLEOTIDE SEQUENCE [LARGE SCALE GENOMIC DNA]</scope>
    <source>
        <tissue evidence="1">Leaf</tissue>
    </source>
</reference>
<dbReference type="EMBL" id="KV875922">
    <property type="protein sequence ID" value="RZR73451.1"/>
    <property type="molecule type" value="Genomic_DNA"/>
</dbReference>
<dbReference type="AlphaFoldDB" id="A0A445MGY2"/>